<keyword evidence="1" id="KW-0472">Membrane</keyword>
<evidence type="ECO:0000256" key="1">
    <source>
        <dbReference type="SAM" id="Phobius"/>
    </source>
</evidence>
<evidence type="ECO:0000313" key="2">
    <source>
        <dbReference type="EMBL" id="KAH7320147.1"/>
    </source>
</evidence>
<feature type="transmembrane region" description="Helical" evidence="1">
    <location>
        <begin position="95"/>
        <end position="112"/>
    </location>
</feature>
<dbReference type="EMBL" id="JAGPNK010000006">
    <property type="protein sequence ID" value="KAH7320147.1"/>
    <property type="molecule type" value="Genomic_DNA"/>
</dbReference>
<dbReference type="AlphaFoldDB" id="A0A8K0STH8"/>
<name>A0A8K0STH8_9HYPO</name>
<gene>
    <name evidence="2" type="ORF">B0I35DRAFT_229884</name>
</gene>
<keyword evidence="1" id="KW-1133">Transmembrane helix</keyword>
<comment type="caution">
    <text evidence="2">The sequence shown here is derived from an EMBL/GenBank/DDBJ whole genome shotgun (WGS) entry which is preliminary data.</text>
</comment>
<evidence type="ECO:0000313" key="3">
    <source>
        <dbReference type="Proteomes" id="UP000813444"/>
    </source>
</evidence>
<sequence length="135" mass="15592">MLVFCKANASYPSIRSRSPCCCLKIGTQVLPFPSYSFFFFLVIFITATSVVKHDRASPAPQRQYDMEGGFSSSSSFSYFVFIYFCTSHPCRFSKISPFPFTSTLILAILASFRRRMPRRHLQAMRTKKKKRARKE</sequence>
<protein>
    <submittedName>
        <fullName evidence="2">Uncharacterized protein</fullName>
    </submittedName>
</protein>
<reference evidence="2" key="1">
    <citation type="journal article" date="2021" name="Nat. Commun.">
        <title>Genetic determinants of endophytism in the Arabidopsis root mycobiome.</title>
        <authorList>
            <person name="Mesny F."/>
            <person name="Miyauchi S."/>
            <person name="Thiergart T."/>
            <person name="Pickel B."/>
            <person name="Atanasova L."/>
            <person name="Karlsson M."/>
            <person name="Huettel B."/>
            <person name="Barry K.W."/>
            <person name="Haridas S."/>
            <person name="Chen C."/>
            <person name="Bauer D."/>
            <person name="Andreopoulos W."/>
            <person name="Pangilinan J."/>
            <person name="LaButti K."/>
            <person name="Riley R."/>
            <person name="Lipzen A."/>
            <person name="Clum A."/>
            <person name="Drula E."/>
            <person name="Henrissat B."/>
            <person name="Kohler A."/>
            <person name="Grigoriev I.V."/>
            <person name="Martin F.M."/>
            <person name="Hacquard S."/>
        </authorList>
    </citation>
    <scope>NUCLEOTIDE SEQUENCE</scope>
    <source>
        <strain evidence="2">MPI-CAGE-CH-0235</strain>
    </source>
</reference>
<keyword evidence="1" id="KW-0812">Transmembrane</keyword>
<feature type="transmembrane region" description="Helical" evidence="1">
    <location>
        <begin position="32"/>
        <end position="51"/>
    </location>
</feature>
<keyword evidence="3" id="KW-1185">Reference proteome</keyword>
<accession>A0A8K0STH8</accession>
<dbReference type="Proteomes" id="UP000813444">
    <property type="component" value="Unassembled WGS sequence"/>
</dbReference>
<organism evidence="2 3">
    <name type="scientific">Stachybotrys elegans</name>
    <dbReference type="NCBI Taxonomy" id="80388"/>
    <lineage>
        <taxon>Eukaryota</taxon>
        <taxon>Fungi</taxon>
        <taxon>Dikarya</taxon>
        <taxon>Ascomycota</taxon>
        <taxon>Pezizomycotina</taxon>
        <taxon>Sordariomycetes</taxon>
        <taxon>Hypocreomycetidae</taxon>
        <taxon>Hypocreales</taxon>
        <taxon>Stachybotryaceae</taxon>
        <taxon>Stachybotrys</taxon>
    </lineage>
</organism>
<proteinExistence type="predicted"/>